<evidence type="ECO:0000259" key="7">
    <source>
        <dbReference type="PROSITE" id="PS50885"/>
    </source>
</evidence>
<organism evidence="8 9">
    <name type="scientific">Stappia indica</name>
    <dbReference type="NCBI Taxonomy" id="538381"/>
    <lineage>
        <taxon>Bacteria</taxon>
        <taxon>Pseudomonadati</taxon>
        <taxon>Pseudomonadota</taxon>
        <taxon>Alphaproteobacteria</taxon>
        <taxon>Hyphomicrobiales</taxon>
        <taxon>Stappiaceae</taxon>
        <taxon>Stappia</taxon>
    </lineage>
</organism>
<feature type="transmembrane region" description="Helical" evidence="5">
    <location>
        <begin position="12"/>
        <end position="32"/>
    </location>
</feature>
<feature type="region of interest" description="Disordered" evidence="4">
    <location>
        <begin position="366"/>
        <end position="387"/>
    </location>
</feature>
<dbReference type="AlphaFoldDB" id="A0A857CBL8"/>
<dbReference type="SMART" id="SM00304">
    <property type="entry name" value="HAMP"/>
    <property type="match status" value="1"/>
</dbReference>
<dbReference type="Pfam" id="PF00015">
    <property type="entry name" value="MCPsignal"/>
    <property type="match status" value="1"/>
</dbReference>
<dbReference type="PANTHER" id="PTHR32089:SF112">
    <property type="entry name" value="LYSOZYME-LIKE PROTEIN-RELATED"/>
    <property type="match status" value="1"/>
</dbReference>
<sequence>MPFLANMKIITKILIVIGFLGAIAGGLSYIAISGMDEMNASSERMDRQATNARLFASLGTNVLAIGRAEVQLGTDPRPESVARIRALIDAERTRFADRLDRVRAAATGDILAGAEQVAAEWEAYLGGVEQTIAAAQRVENFEMTAATAQLREQLQQSVQRGDELRRILGDVARDLENRVGELKDEATAQYEASSRLLMIVTVVGILLGIGVGFAIAKFGIADPLRRLVAMVQRLAGGEFDIEIEGRERRDEVGEIAQAVEAFKVKLAEEARQEAEEKIESDRKLAAQRRVEMNRMADDFENAVGEIVNIVSSAATELQAAAGTLTASAEETSSQSASVAAAAEQAAVNVQTVASAVEELASSAGEIGRQAEQSREVAGRAVSEATRTTDRMGELRTNADQIGAIISLIDEIAEKTNLLALNATIEAARAGDAGRGFAVVANEVKGLAEQTAKATAEISAQIKSMQSSTLEASEAISGIGRTIDDMSNISAAIFAAVGEQGNTTTEVARNVQQASQGAGEVTSNIVGVTQAAQEASSASAQVLSSASELAQQSEVLRSRMAEFLQTVRAA</sequence>
<reference evidence="8 9" key="1">
    <citation type="submission" date="2019-12" db="EMBL/GenBank/DDBJ databases">
        <title>The genome of Stappia indica PHM037.</title>
        <authorList>
            <person name="Kacar D."/>
            <person name="Galan B."/>
            <person name="Canedo L."/>
            <person name="Rodriguez P."/>
            <person name="de la Calle F."/>
            <person name="Garcia J.L."/>
        </authorList>
    </citation>
    <scope>NUCLEOTIDE SEQUENCE [LARGE SCALE GENOMIC DNA]</scope>
    <source>
        <strain evidence="8 9">PHM037</strain>
    </source>
</reference>
<dbReference type="SUPFAM" id="SSF58104">
    <property type="entry name" value="Methyl-accepting chemotaxis protein (MCP) signaling domain"/>
    <property type="match status" value="1"/>
</dbReference>
<evidence type="ECO:0000259" key="6">
    <source>
        <dbReference type="PROSITE" id="PS50111"/>
    </source>
</evidence>
<keyword evidence="5" id="KW-0472">Membrane</keyword>
<evidence type="ECO:0000256" key="3">
    <source>
        <dbReference type="PROSITE-ProRule" id="PRU00284"/>
    </source>
</evidence>
<feature type="domain" description="Methyl-accepting transducer" evidence="6">
    <location>
        <begin position="313"/>
        <end position="549"/>
    </location>
</feature>
<keyword evidence="1 3" id="KW-0807">Transducer</keyword>
<proteinExistence type="inferred from homology"/>
<dbReference type="CDD" id="cd06225">
    <property type="entry name" value="HAMP"/>
    <property type="match status" value="1"/>
</dbReference>
<dbReference type="PROSITE" id="PS50111">
    <property type="entry name" value="CHEMOTAXIS_TRANSDUC_2"/>
    <property type="match status" value="1"/>
</dbReference>
<dbReference type="InterPro" id="IPR003660">
    <property type="entry name" value="HAMP_dom"/>
</dbReference>
<feature type="domain" description="HAMP" evidence="7">
    <location>
        <begin position="218"/>
        <end position="271"/>
    </location>
</feature>
<dbReference type="PANTHER" id="PTHR32089">
    <property type="entry name" value="METHYL-ACCEPTING CHEMOTAXIS PROTEIN MCPB"/>
    <property type="match status" value="1"/>
</dbReference>
<name>A0A857CBL8_9HYPH</name>
<dbReference type="EMBL" id="CP046908">
    <property type="protein sequence ID" value="QGZ36414.1"/>
    <property type="molecule type" value="Genomic_DNA"/>
</dbReference>
<dbReference type="OrthoDB" id="354287at2"/>
<evidence type="ECO:0000256" key="2">
    <source>
        <dbReference type="ARBA" id="ARBA00029447"/>
    </source>
</evidence>
<evidence type="ECO:0000256" key="5">
    <source>
        <dbReference type="SAM" id="Phobius"/>
    </source>
</evidence>
<dbReference type="GO" id="GO:0016020">
    <property type="term" value="C:membrane"/>
    <property type="evidence" value="ECO:0007669"/>
    <property type="project" value="InterPro"/>
</dbReference>
<dbReference type="GO" id="GO:0006935">
    <property type="term" value="P:chemotaxis"/>
    <property type="evidence" value="ECO:0007669"/>
    <property type="project" value="InterPro"/>
</dbReference>
<dbReference type="GO" id="GO:0004888">
    <property type="term" value="F:transmembrane signaling receptor activity"/>
    <property type="evidence" value="ECO:0007669"/>
    <property type="project" value="InterPro"/>
</dbReference>
<feature type="transmembrane region" description="Helical" evidence="5">
    <location>
        <begin position="196"/>
        <end position="216"/>
    </location>
</feature>
<dbReference type="PRINTS" id="PR00260">
    <property type="entry name" value="CHEMTRNSDUCR"/>
</dbReference>
<dbReference type="KEGG" id="siw:GH266_19130"/>
<keyword evidence="5" id="KW-0812">Transmembrane</keyword>
<dbReference type="GO" id="GO:0007165">
    <property type="term" value="P:signal transduction"/>
    <property type="evidence" value="ECO:0007669"/>
    <property type="project" value="UniProtKB-KW"/>
</dbReference>
<evidence type="ECO:0000256" key="1">
    <source>
        <dbReference type="ARBA" id="ARBA00023224"/>
    </source>
</evidence>
<dbReference type="Gene3D" id="1.10.287.950">
    <property type="entry name" value="Methyl-accepting chemotaxis protein"/>
    <property type="match status" value="1"/>
</dbReference>
<dbReference type="Proteomes" id="UP000435648">
    <property type="component" value="Chromosome"/>
</dbReference>
<keyword evidence="5" id="KW-1133">Transmembrane helix</keyword>
<gene>
    <name evidence="8" type="ORF">GH266_19130</name>
</gene>
<dbReference type="PROSITE" id="PS50885">
    <property type="entry name" value="HAMP"/>
    <property type="match status" value="1"/>
</dbReference>
<dbReference type="Gene3D" id="6.10.340.10">
    <property type="match status" value="1"/>
</dbReference>
<evidence type="ECO:0000256" key="4">
    <source>
        <dbReference type="SAM" id="MobiDB-lite"/>
    </source>
</evidence>
<protein>
    <submittedName>
        <fullName evidence="8">HAMP domain-containing protein</fullName>
    </submittedName>
</protein>
<dbReference type="SUPFAM" id="SSF158472">
    <property type="entry name" value="HAMP domain-like"/>
    <property type="match status" value="1"/>
</dbReference>
<dbReference type="RefSeq" id="WP_158195252.1">
    <property type="nucleotide sequence ID" value="NZ_CP046908.1"/>
</dbReference>
<evidence type="ECO:0000313" key="9">
    <source>
        <dbReference type="Proteomes" id="UP000435648"/>
    </source>
</evidence>
<accession>A0A857CBL8</accession>
<dbReference type="InterPro" id="IPR004090">
    <property type="entry name" value="Chemotax_Me-accpt_rcpt"/>
</dbReference>
<dbReference type="Pfam" id="PF00672">
    <property type="entry name" value="HAMP"/>
    <property type="match status" value="1"/>
</dbReference>
<dbReference type="InterPro" id="IPR004089">
    <property type="entry name" value="MCPsignal_dom"/>
</dbReference>
<dbReference type="SMART" id="SM00283">
    <property type="entry name" value="MA"/>
    <property type="match status" value="1"/>
</dbReference>
<comment type="similarity">
    <text evidence="2">Belongs to the methyl-accepting chemotaxis (MCP) protein family.</text>
</comment>
<evidence type="ECO:0000313" key="8">
    <source>
        <dbReference type="EMBL" id="QGZ36414.1"/>
    </source>
</evidence>